<proteinExistence type="predicted"/>
<accession>A0AAD1BLD1</accession>
<gene>
    <name evidence="1" type="ORF">PI172_2093</name>
</gene>
<protein>
    <submittedName>
        <fullName evidence="1">Uncharacterized protein</fullName>
    </submittedName>
</protein>
<dbReference type="AlphaFoldDB" id="A0AAD1BLD1"/>
<evidence type="ECO:0000313" key="1">
    <source>
        <dbReference type="EMBL" id="BAR96821.1"/>
    </source>
</evidence>
<reference evidence="1 2" key="1">
    <citation type="submission" date="2015-07" db="EMBL/GenBank/DDBJ databases">
        <title>Complete genome sequence of Prevotella intermedia strain 17-2.</title>
        <authorList>
            <person name="Nambu T."/>
        </authorList>
    </citation>
    <scope>NUCLEOTIDE SEQUENCE [LARGE SCALE GENOMIC DNA]</scope>
    <source>
        <strain evidence="1 2">17-2</strain>
    </source>
</reference>
<name>A0AAD1BLD1_PREIN</name>
<organism evidence="1 2">
    <name type="scientific">Prevotella intermedia</name>
    <dbReference type="NCBI Taxonomy" id="28131"/>
    <lineage>
        <taxon>Bacteria</taxon>
        <taxon>Pseudomonadati</taxon>
        <taxon>Bacteroidota</taxon>
        <taxon>Bacteroidia</taxon>
        <taxon>Bacteroidales</taxon>
        <taxon>Prevotellaceae</taxon>
        <taxon>Prevotella</taxon>
    </lineage>
</organism>
<dbReference type="EMBL" id="AP014926">
    <property type="protein sequence ID" value="BAR96821.1"/>
    <property type="molecule type" value="Genomic_DNA"/>
</dbReference>
<evidence type="ECO:0000313" key="2">
    <source>
        <dbReference type="Proteomes" id="UP000067008"/>
    </source>
</evidence>
<sequence length="38" mass="4164">MYSNCNGVVPTVQPRCMVAVLPLLAMREVPICRTSRTG</sequence>
<dbReference type="Proteomes" id="UP000067008">
    <property type="component" value="Chromosome 1"/>
</dbReference>